<keyword evidence="12" id="KW-0489">Methyltransferase</keyword>
<comment type="subcellular location">
    <subcellularLocation>
        <location evidence="2 9">Cytoplasm</location>
    </subcellularLocation>
</comment>
<evidence type="ECO:0000313" key="13">
    <source>
        <dbReference type="Proteomes" id="UP000244925"/>
    </source>
</evidence>
<dbReference type="UniPathway" id="UPA00288">
    <property type="reaction ID" value="UER01023"/>
</dbReference>
<evidence type="ECO:0000259" key="11">
    <source>
        <dbReference type="Pfam" id="PF00464"/>
    </source>
</evidence>
<comment type="caution">
    <text evidence="9">Lacks conserved residue(s) required for the propagation of feature annotation.</text>
</comment>
<keyword evidence="13" id="KW-1185">Reference proteome</keyword>
<proteinExistence type="inferred from homology"/>
<evidence type="ECO:0000256" key="9">
    <source>
        <dbReference type="HAMAP-Rule" id="MF_00051"/>
    </source>
</evidence>
<dbReference type="RefSeq" id="WP_107036738.1">
    <property type="nucleotide sequence ID" value="NZ_CAONGC010000033.1"/>
</dbReference>
<comment type="subunit">
    <text evidence="4 9">Homodimer.</text>
</comment>
<gene>
    <name evidence="9 12" type="primary">glyA</name>
    <name evidence="12" type="ORF">C5O25_10720</name>
</gene>
<dbReference type="InterPro" id="IPR015421">
    <property type="entry name" value="PyrdxlP-dep_Trfase_major"/>
</dbReference>
<dbReference type="InterPro" id="IPR039429">
    <property type="entry name" value="SHMT-like_dom"/>
</dbReference>
<dbReference type="EC" id="2.1.2.1" evidence="9"/>
<evidence type="ECO:0000256" key="10">
    <source>
        <dbReference type="PIRSR" id="PIRSR000412-50"/>
    </source>
</evidence>
<dbReference type="GO" id="GO:0019264">
    <property type="term" value="P:glycine biosynthetic process from serine"/>
    <property type="evidence" value="ECO:0007669"/>
    <property type="project" value="UniProtKB-UniRule"/>
</dbReference>
<comment type="caution">
    <text evidence="12">The sequence shown here is derived from an EMBL/GenBank/DDBJ whole genome shotgun (WGS) entry which is preliminary data.</text>
</comment>
<dbReference type="GO" id="GO:0030170">
    <property type="term" value="F:pyridoxal phosphate binding"/>
    <property type="evidence" value="ECO:0007669"/>
    <property type="project" value="UniProtKB-UniRule"/>
</dbReference>
<comment type="pathway">
    <text evidence="9">One-carbon metabolism; tetrahydrofolate interconversion.</text>
</comment>
<dbReference type="Gene3D" id="3.40.640.10">
    <property type="entry name" value="Type I PLP-dependent aspartate aminotransferase-like (Major domain)"/>
    <property type="match status" value="1"/>
</dbReference>
<evidence type="ECO:0000256" key="1">
    <source>
        <dbReference type="ARBA" id="ARBA00001933"/>
    </source>
</evidence>
<sequence>MEKDSVIFDLIEREHQRQAKGIELIASENFVSDEVMQAMGSCLTNKYAEGYPGHRYYGGCGVVDEVEQIAIDRAKELFGAEYVNVQPHSGAQANMAVFMACLKPGDKFLGLNLSHGGHLSHGSPVNFSGLMFQALEYNVSAETGLVDYDQMEEVARRERPALIIGGASAYSREWDYARMRRLADEIGALLMVDMAHPAGLIAAGLLDNPLRHAHIVTTTTHKTLRGPRGGMILLGKDFPNPWGKTTPKGQVRMMSSLLDMAVFPGTQGGPLEHVIAAKAVAFGEALKPEFKAYQQQVLTNARAMAEALTRRGYKIVSGGTDNHCVLVDLRTKFPDLTGKVAERALVDADITANKNMVPFDSRSPFQTSGIRFGTPAITTRGVKEDQMDTIVELIDTVLSDPENQEVIAAVRNRVNAMMEKYPIFAY</sequence>
<dbReference type="NCBIfam" id="NF000586">
    <property type="entry name" value="PRK00011.1"/>
    <property type="match status" value="1"/>
</dbReference>
<evidence type="ECO:0000256" key="8">
    <source>
        <dbReference type="ARBA" id="ARBA00022898"/>
    </source>
</evidence>
<dbReference type="EMBL" id="PUBV01000028">
    <property type="protein sequence ID" value="PWB06303.1"/>
    <property type="molecule type" value="Genomic_DNA"/>
</dbReference>
<feature type="binding site" evidence="9">
    <location>
        <position position="113"/>
    </location>
    <ligand>
        <name>(6S)-5,6,7,8-tetrahydrofolate</name>
        <dbReference type="ChEBI" id="CHEBI:57453"/>
    </ligand>
</feature>
<dbReference type="FunFam" id="3.40.640.10:FF:000001">
    <property type="entry name" value="Serine hydroxymethyltransferase"/>
    <property type="match status" value="1"/>
</dbReference>
<evidence type="ECO:0000256" key="2">
    <source>
        <dbReference type="ARBA" id="ARBA00004496"/>
    </source>
</evidence>
<dbReference type="GeneID" id="93424024"/>
<feature type="domain" description="Serine hydroxymethyltransferase-like" evidence="11">
    <location>
        <begin position="2"/>
        <end position="394"/>
    </location>
</feature>
<dbReference type="GO" id="GO:0035999">
    <property type="term" value="P:tetrahydrofolate interconversion"/>
    <property type="evidence" value="ECO:0007669"/>
    <property type="project" value="UniProtKB-UniRule"/>
</dbReference>
<dbReference type="GO" id="GO:0008168">
    <property type="term" value="F:methyltransferase activity"/>
    <property type="evidence" value="ECO:0007669"/>
    <property type="project" value="UniProtKB-KW"/>
</dbReference>
<accession>A0A2V1IPC9</accession>
<dbReference type="GO" id="GO:0005829">
    <property type="term" value="C:cytosol"/>
    <property type="evidence" value="ECO:0007669"/>
    <property type="project" value="TreeGrafter"/>
</dbReference>
<feature type="modified residue" description="N6-(pyridoxal phosphate)lysine" evidence="9 10">
    <location>
        <position position="222"/>
    </location>
</feature>
<dbReference type="GO" id="GO:0004372">
    <property type="term" value="F:glycine hydroxymethyltransferase activity"/>
    <property type="evidence" value="ECO:0007669"/>
    <property type="project" value="UniProtKB-UniRule"/>
</dbReference>
<comment type="catalytic activity">
    <reaction evidence="9">
        <text>(6R)-5,10-methylene-5,6,7,8-tetrahydrofolate + glycine + H2O = (6S)-5,6,7,8-tetrahydrofolate + L-serine</text>
        <dbReference type="Rhea" id="RHEA:15481"/>
        <dbReference type="ChEBI" id="CHEBI:15377"/>
        <dbReference type="ChEBI" id="CHEBI:15636"/>
        <dbReference type="ChEBI" id="CHEBI:33384"/>
        <dbReference type="ChEBI" id="CHEBI:57305"/>
        <dbReference type="ChEBI" id="CHEBI:57453"/>
        <dbReference type="EC" id="2.1.2.1"/>
    </reaction>
</comment>
<dbReference type="Pfam" id="PF00464">
    <property type="entry name" value="SHMT"/>
    <property type="match status" value="1"/>
</dbReference>
<keyword evidence="8 9" id="KW-0663">Pyridoxal phosphate</keyword>
<dbReference type="GO" id="GO:0032259">
    <property type="term" value="P:methylation"/>
    <property type="evidence" value="ECO:0007669"/>
    <property type="project" value="UniProtKB-KW"/>
</dbReference>
<dbReference type="UniPathway" id="UPA00193"/>
<dbReference type="SUPFAM" id="SSF53383">
    <property type="entry name" value="PLP-dependent transferases"/>
    <property type="match status" value="1"/>
</dbReference>
<protein>
    <recommendedName>
        <fullName evidence="9">Serine hydroxymethyltransferase</fullName>
        <shortName evidence="9">SHMT</shortName>
        <shortName evidence="9">Serine methylase</shortName>
        <ecNumber evidence="9">2.1.2.1</ecNumber>
    </recommendedName>
</protein>
<evidence type="ECO:0000256" key="3">
    <source>
        <dbReference type="ARBA" id="ARBA00006376"/>
    </source>
</evidence>
<dbReference type="InterPro" id="IPR019798">
    <property type="entry name" value="Ser_HO-MeTrfase_PLP_BS"/>
</dbReference>
<dbReference type="AlphaFoldDB" id="A0A2V1IPC9"/>
<dbReference type="PANTHER" id="PTHR11680">
    <property type="entry name" value="SERINE HYDROXYMETHYLTRANSFERASE"/>
    <property type="match status" value="1"/>
</dbReference>
<dbReference type="PIRSF" id="PIRSF000412">
    <property type="entry name" value="SHMT"/>
    <property type="match status" value="1"/>
</dbReference>
<keyword evidence="6 9" id="KW-0554">One-carbon metabolism</keyword>
<reference evidence="13" key="1">
    <citation type="submission" date="2018-02" db="EMBL/GenBank/DDBJ databases">
        <authorList>
            <person name="Clavel T."/>
            <person name="Strowig T."/>
        </authorList>
    </citation>
    <scope>NUCLEOTIDE SEQUENCE [LARGE SCALE GENOMIC DNA]</scope>
    <source>
        <strain evidence="13">DSM 100764</strain>
    </source>
</reference>
<evidence type="ECO:0000256" key="4">
    <source>
        <dbReference type="ARBA" id="ARBA00011738"/>
    </source>
</evidence>
<dbReference type="Gene3D" id="3.90.1150.10">
    <property type="entry name" value="Aspartate Aminotransferase, domain 1"/>
    <property type="match status" value="1"/>
</dbReference>
<keyword evidence="5 9" id="KW-0963">Cytoplasm</keyword>
<comment type="cofactor">
    <cofactor evidence="1 9 10">
        <name>pyridoxal 5'-phosphate</name>
        <dbReference type="ChEBI" id="CHEBI:597326"/>
    </cofactor>
</comment>
<comment type="pathway">
    <text evidence="9">Amino-acid biosynthesis; glycine biosynthesis; glycine from L-serine: step 1/1.</text>
</comment>
<evidence type="ECO:0000256" key="7">
    <source>
        <dbReference type="ARBA" id="ARBA00022679"/>
    </source>
</evidence>
<dbReference type="PANTHER" id="PTHR11680:SF35">
    <property type="entry name" value="SERINE HYDROXYMETHYLTRANSFERASE 1"/>
    <property type="match status" value="1"/>
</dbReference>
<dbReference type="CDD" id="cd00378">
    <property type="entry name" value="SHMT"/>
    <property type="match status" value="1"/>
</dbReference>
<feature type="site" description="Plays an important role in substrate specificity" evidence="9">
    <location>
        <position position="221"/>
    </location>
</feature>
<evidence type="ECO:0000256" key="6">
    <source>
        <dbReference type="ARBA" id="ARBA00022563"/>
    </source>
</evidence>
<dbReference type="InterPro" id="IPR015422">
    <property type="entry name" value="PyrdxlP-dep_Trfase_small"/>
</dbReference>
<keyword evidence="7 9" id="KW-0808">Transferase</keyword>
<organism evidence="12 13">
    <name type="scientific">Paramuribaculum intestinale</name>
    <dbReference type="NCBI Taxonomy" id="2094151"/>
    <lineage>
        <taxon>Bacteria</taxon>
        <taxon>Pseudomonadati</taxon>
        <taxon>Bacteroidota</taxon>
        <taxon>Bacteroidia</taxon>
        <taxon>Bacteroidales</taxon>
        <taxon>Muribaculaceae</taxon>
        <taxon>Paramuribaculum</taxon>
    </lineage>
</organism>
<dbReference type="InterPro" id="IPR015424">
    <property type="entry name" value="PyrdxlP-dep_Trfase"/>
</dbReference>
<comment type="similarity">
    <text evidence="3 9">Belongs to the SHMT family.</text>
</comment>
<evidence type="ECO:0000256" key="5">
    <source>
        <dbReference type="ARBA" id="ARBA00022490"/>
    </source>
</evidence>
<dbReference type="InterPro" id="IPR001085">
    <property type="entry name" value="Ser_HO-MeTrfase"/>
</dbReference>
<evidence type="ECO:0000313" key="12">
    <source>
        <dbReference type="EMBL" id="PWB06303.1"/>
    </source>
</evidence>
<name>A0A2V1IPC9_9BACT</name>
<feature type="binding site" evidence="9">
    <location>
        <begin position="363"/>
        <end position="365"/>
    </location>
    <ligand>
        <name>(6S)-5,6,7,8-tetrahydrofolate</name>
        <dbReference type="ChEBI" id="CHEBI:57453"/>
    </ligand>
</feature>
<dbReference type="HAMAP" id="MF_00051">
    <property type="entry name" value="SHMT"/>
    <property type="match status" value="1"/>
</dbReference>
<comment type="function">
    <text evidence="9">Catalyzes the reversible interconversion of serine and glycine with tetrahydrofolate (THF) serving as the one-carbon carrier. This reaction serves as the major source of one-carbon groups required for the biosynthesis of purines, thymidylate, methionine, and other important biomolecules. Also exhibits THF-independent aldolase activity toward beta-hydroxyamino acids, producing glycine and aldehydes, via a retro-aldol mechanism.</text>
</comment>
<feature type="binding site" evidence="9">
    <location>
        <begin position="117"/>
        <end position="119"/>
    </location>
    <ligand>
        <name>(6S)-5,6,7,8-tetrahydrofolate</name>
        <dbReference type="ChEBI" id="CHEBI:57453"/>
    </ligand>
</feature>
<keyword evidence="9" id="KW-0028">Amino-acid biosynthesis</keyword>
<dbReference type="PROSITE" id="PS00096">
    <property type="entry name" value="SHMT"/>
    <property type="match status" value="1"/>
</dbReference>
<dbReference type="Proteomes" id="UP000244925">
    <property type="component" value="Unassembled WGS sequence"/>
</dbReference>
<dbReference type="InterPro" id="IPR049943">
    <property type="entry name" value="Ser_HO-MeTrfase-like"/>
</dbReference>